<evidence type="ECO:0000313" key="5">
    <source>
        <dbReference type="Proteomes" id="UP000063387"/>
    </source>
</evidence>
<reference evidence="4 5" key="2">
    <citation type="submission" date="2016-02" db="EMBL/GenBank/DDBJ databases">
        <authorList>
            <person name="Wen L."/>
            <person name="He K."/>
            <person name="Yang H."/>
        </authorList>
    </citation>
    <scope>NUCLEOTIDE SEQUENCE [LARGE SCALE GENOMIC DNA]</scope>
    <source>
        <strain evidence="4 5">AGD 8-3</strain>
    </source>
</reference>
<dbReference type="InterPro" id="IPR042047">
    <property type="entry name" value="SleB_dom1"/>
</dbReference>
<organism evidence="4 5">
    <name type="scientific">Halomonas chromatireducens</name>
    <dbReference type="NCBI Taxonomy" id="507626"/>
    <lineage>
        <taxon>Bacteria</taxon>
        <taxon>Pseudomonadati</taxon>
        <taxon>Pseudomonadota</taxon>
        <taxon>Gammaproteobacteria</taxon>
        <taxon>Oceanospirillales</taxon>
        <taxon>Halomonadaceae</taxon>
        <taxon>Halomonas</taxon>
    </lineage>
</organism>
<evidence type="ECO:0000256" key="2">
    <source>
        <dbReference type="SAM" id="SignalP"/>
    </source>
</evidence>
<feature type="signal peptide" evidence="2">
    <location>
        <begin position="1"/>
        <end position="21"/>
    </location>
</feature>
<proteinExistence type="predicted"/>
<feature type="chain" id="PRO_5007066856" evidence="2">
    <location>
        <begin position="22"/>
        <end position="315"/>
    </location>
</feature>
<accession>A0A0X8HE40</accession>
<evidence type="ECO:0000313" key="4">
    <source>
        <dbReference type="EMBL" id="AMD00960.1"/>
    </source>
</evidence>
<keyword evidence="4" id="KW-0378">Hydrolase</keyword>
<dbReference type="STRING" id="507626.LOKO_01892"/>
<dbReference type="InterPro" id="IPR011105">
    <property type="entry name" value="Cell_wall_hydrolase_SleB"/>
</dbReference>
<sequence>MRLPLLAGWLLMILPIEAALADPVEQAEEAVRKAEVLEQVVAPDVEVNEPVESISEQEAQLVDPEGSDLLEEPLTCLARSIYWEAKGVPGRDMESVANVVMNRLAGEAFPNTICDVVKQGSEQPPCQFSWWCDGRPDEVVEDDAYEVAKEVARLALNQELPDHTDGALYFHDRTVQPHWANEFLLTADSAQRTDAQLAEWQARFDELGDLQQNMNAALTEELAERDGQLQAQIEQELAALNEHTQSQEAELISQLESVNERLDALHEELDDLGSGQQEQQETVSGLQNRLTAMEAELIELRQTQLALSAGLEALQ</sequence>
<dbReference type="GO" id="GO:0016787">
    <property type="term" value="F:hydrolase activity"/>
    <property type="evidence" value="ECO:0007669"/>
    <property type="project" value="UniProtKB-KW"/>
</dbReference>
<feature type="coiled-coil region" evidence="1">
    <location>
        <begin position="230"/>
        <end position="303"/>
    </location>
</feature>
<protein>
    <submittedName>
        <fullName evidence="4">Cell Wall Hydrolase</fullName>
    </submittedName>
</protein>
<gene>
    <name evidence="4" type="ORF">LOKO_01892</name>
</gene>
<dbReference type="Pfam" id="PF07486">
    <property type="entry name" value="Hydrolase_2"/>
    <property type="match status" value="1"/>
</dbReference>
<dbReference type="Gene3D" id="1.10.10.2520">
    <property type="entry name" value="Cell wall hydrolase SleB, domain 1"/>
    <property type="match status" value="1"/>
</dbReference>
<keyword evidence="2" id="KW-0732">Signal</keyword>
<dbReference type="Proteomes" id="UP000063387">
    <property type="component" value="Chromosome"/>
</dbReference>
<name>A0A0X8HE40_9GAMM</name>
<evidence type="ECO:0000256" key="1">
    <source>
        <dbReference type="SAM" id="Coils"/>
    </source>
</evidence>
<dbReference type="AlphaFoldDB" id="A0A0X8HE40"/>
<keyword evidence="1" id="KW-0175">Coiled coil</keyword>
<dbReference type="KEGG" id="hco:LOKO_01892"/>
<feature type="domain" description="Cell wall hydrolase SleB" evidence="3">
    <location>
        <begin position="91"/>
        <end position="181"/>
    </location>
</feature>
<dbReference type="RefSeq" id="WP_235588829.1">
    <property type="nucleotide sequence ID" value="NZ_CP014226.1"/>
</dbReference>
<evidence type="ECO:0000259" key="3">
    <source>
        <dbReference type="Pfam" id="PF07486"/>
    </source>
</evidence>
<dbReference type="PATRIC" id="fig|507626.3.peg.1888"/>
<keyword evidence="5" id="KW-1185">Reference proteome</keyword>
<dbReference type="EMBL" id="CP014226">
    <property type="protein sequence ID" value="AMD00960.1"/>
    <property type="molecule type" value="Genomic_DNA"/>
</dbReference>
<reference evidence="4 5" key="1">
    <citation type="journal article" date="2016" name="Genome Announc.">
        <title>Draft Genome Sequence of 'Halomonas chromatireducens' Strain AGD 8-3, a Haloalkaliphilic Chromate- and Selenite-Reducing Gammaproteobacterium.</title>
        <authorList>
            <person name="Sharko F.S."/>
            <person name="Shapovalova A.A."/>
            <person name="Tsygankova S.V."/>
            <person name="Komova A.V."/>
            <person name="Boulygina E.S."/>
            <person name="Teslyuk A.B."/>
            <person name="Gotovtsev P.M."/>
            <person name="Namsaraev Z.B."/>
            <person name="Khijniak T.V."/>
            <person name="Nedoluzhko A.V."/>
            <person name="Vasilov R.G."/>
        </authorList>
    </citation>
    <scope>NUCLEOTIDE SEQUENCE [LARGE SCALE GENOMIC DNA]</scope>
    <source>
        <strain evidence="4 5">AGD 8-3</strain>
    </source>
</reference>